<feature type="compositionally biased region" description="Basic and acidic residues" evidence="6">
    <location>
        <begin position="245"/>
        <end position="273"/>
    </location>
</feature>
<evidence type="ECO:0000313" key="9">
    <source>
        <dbReference type="Proteomes" id="UP001527099"/>
    </source>
</evidence>
<evidence type="ECO:0000256" key="2">
    <source>
        <dbReference type="ARBA" id="ARBA00022801"/>
    </source>
</evidence>
<dbReference type="Gene3D" id="3.30.1220.10">
    <property type="entry name" value="CobW-like, C-terminal domain"/>
    <property type="match status" value="1"/>
</dbReference>
<dbReference type="SMART" id="SM00833">
    <property type="entry name" value="CobW_C"/>
    <property type="match status" value="1"/>
</dbReference>
<reference evidence="8 9" key="1">
    <citation type="submission" date="2022-05" db="EMBL/GenBank/DDBJ databases">
        <title>Genome Sequencing of Bee-Associated Microbes.</title>
        <authorList>
            <person name="Dunlap C."/>
        </authorList>
    </citation>
    <scope>NUCLEOTIDE SEQUENCE [LARGE SCALE GENOMIC DNA]</scope>
    <source>
        <strain evidence="8 9">NRRL B-14421</strain>
    </source>
</reference>
<organism evidence="8 9">
    <name type="scientific">Paenibacillus alginolyticus</name>
    <dbReference type="NCBI Taxonomy" id="59839"/>
    <lineage>
        <taxon>Bacteria</taxon>
        <taxon>Bacillati</taxon>
        <taxon>Bacillota</taxon>
        <taxon>Bacilli</taxon>
        <taxon>Bacillales</taxon>
        <taxon>Paenibacillaceae</taxon>
        <taxon>Paenibacillus</taxon>
    </lineage>
</organism>
<dbReference type="Gene3D" id="3.40.50.300">
    <property type="entry name" value="P-loop containing nucleotide triphosphate hydrolases"/>
    <property type="match status" value="1"/>
</dbReference>
<accession>A0ABT4GJF6</accession>
<feature type="domain" description="CobW C-terminal" evidence="7">
    <location>
        <begin position="284"/>
        <end position="371"/>
    </location>
</feature>
<dbReference type="InterPro" id="IPR036627">
    <property type="entry name" value="CobW-likC_sf"/>
</dbReference>
<evidence type="ECO:0000259" key="7">
    <source>
        <dbReference type="SMART" id="SM00833"/>
    </source>
</evidence>
<dbReference type="InterPro" id="IPR011629">
    <property type="entry name" value="CobW-like_C"/>
</dbReference>
<evidence type="ECO:0000313" key="8">
    <source>
        <dbReference type="EMBL" id="MCY9696338.1"/>
    </source>
</evidence>
<comment type="catalytic activity">
    <reaction evidence="5">
        <text>GTP + H2O = GDP + phosphate + H(+)</text>
        <dbReference type="Rhea" id="RHEA:19669"/>
        <dbReference type="ChEBI" id="CHEBI:15377"/>
        <dbReference type="ChEBI" id="CHEBI:15378"/>
        <dbReference type="ChEBI" id="CHEBI:37565"/>
        <dbReference type="ChEBI" id="CHEBI:43474"/>
        <dbReference type="ChEBI" id="CHEBI:58189"/>
    </reaction>
    <physiologicalReaction direction="left-to-right" evidence="5">
        <dbReference type="Rhea" id="RHEA:19670"/>
    </physiologicalReaction>
</comment>
<comment type="caution">
    <text evidence="8">The sequence shown here is derived from an EMBL/GenBank/DDBJ whole genome shotgun (WGS) entry which is preliminary data.</text>
</comment>
<keyword evidence="9" id="KW-1185">Reference proteome</keyword>
<sequence>MAAHKRVTVYVLSGFLGSGKTTLLTKAIDHFTEAGRKPAVIMNEIGEVNLDGQLIANEVPMSELLGGCICCSSRGDLATALKELVTEEQPDLIFIESTGIANPMEIIDEVTDASLILPVELKAVITVVDAPQLLELSRTSRGKTYRLMQEQIRCANLLLLNKADLLQEAALQEVDALVREWNPYASVHYTVFSQIDMRLIEILEEEQGQEQHLAAKHNDKKNNAQHNVNHHHEDHHDADSAHDIQRATHSSKDHDPHESRNKLHHDHDHDHAHDSRHHHSHNHVMAYTHFFERAVDSNAFEEFVSKLPQEVYRAKGILSFSDTSSRFLFQYAYREMDFVKITPKGDVPDVAVFIGENFSKDAVRTKLLKLESLSEIAAK</sequence>
<dbReference type="Proteomes" id="UP001527099">
    <property type="component" value="Unassembled WGS sequence"/>
</dbReference>
<dbReference type="Pfam" id="PF07683">
    <property type="entry name" value="CobW_C"/>
    <property type="match status" value="1"/>
</dbReference>
<protein>
    <submittedName>
        <fullName evidence="8">GTP-binding protein</fullName>
    </submittedName>
</protein>
<dbReference type="InterPro" id="IPR003495">
    <property type="entry name" value="CobW/HypB/UreG_nucleotide-bd"/>
</dbReference>
<evidence type="ECO:0000256" key="6">
    <source>
        <dbReference type="SAM" id="MobiDB-lite"/>
    </source>
</evidence>
<dbReference type="CDD" id="cd03112">
    <property type="entry name" value="CobW-like"/>
    <property type="match status" value="1"/>
</dbReference>
<dbReference type="Pfam" id="PF02492">
    <property type="entry name" value="cobW"/>
    <property type="match status" value="1"/>
</dbReference>
<gene>
    <name evidence="8" type="ORF">M5X19_26055</name>
</gene>
<name>A0ABT4GJF6_9BACL</name>
<dbReference type="InterPro" id="IPR027417">
    <property type="entry name" value="P-loop_NTPase"/>
</dbReference>
<evidence type="ECO:0000256" key="3">
    <source>
        <dbReference type="ARBA" id="ARBA00023186"/>
    </source>
</evidence>
<evidence type="ECO:0000256" key="1">
    <source>
        <dbReference type="ARBA" id="ARBA00022741"/>
    </source>
</evidence>
<dbReference type="InterPro" id="IPR051316">
    <property type="entry name" value="Zinc-reg_GTPase_activator"/>
</dbReference>
<dbReference type="PANTHER" id="PTHR13748">
    <property type="entry name" value="COBW-RELATED"/>
    <property type="match status" value="1"/>
</dbReference>
<comment type="similarity">
    <text evidence="4">Belongs to the SIMIBI class G3E GTPase family. ZNG1 subfamily.</text>
</comment>
<evidence type="ECO:0000256" key="5">
    <source>
        <dbReference type="ARBA" id="ARBA00049117"/>
    </source>
</evidence>
<dbReference type="SUPFAM" id="SSF52540">
    <property type="entry name" value="P-loop containing nucleoside triphosphate hydrolases"/>
    <property type="match status" value="1"/>
</dbReference>
<feature type="region of interest" description="Disordered" evidence="6">
    <location>
        <begin position="245"/>
        <end position="280"/>
    </location>
</feature>
<dbReference type="SUPFAM" id="SSF90002">
    <property type="entry name" value="Hypothetical protein YjiA, C-terminal domain"/>
    <property type="match status" value="1"/>
</dbReference>
<dbReference type="EMBL" id="JAMDMX010000091">
    <property type="protein sequence ID" value="MCY9696338.1"/>
    <property type="molecule type" value="Genomic_DNA"/>
</dbReference>
<dbReference type="RefSeq" id="WP_029197766.1">
    <property type="nucleotide sequence ID" value="NZ_JAMDMW010000103.1"/>
</dbReference>
<keyword evidence="3" id="KW-0143">Chaperone</keyword>
<keyword evidence="2" id="KW-0378">Hydrolase</keyword>
<keyword evidence="1" id="KW-0547">Nucleotide-binding</keyword>
<evidence type="ECO:0000256" key="4">
    <source>
        <dbReference type="ARBA" id="ARBA00034320"/>
    </source>
</evidence>
<proteinExistence type="inferred from homology"/>